<keyword evidence="5 14" id="KW-0436">Ligase</keyword>
<dbReference type="GO" id="GO:0004813">
    <property type="term" value="F:alanine-tRNA ligase activity"/>
    <property type="evidence" value="ECO:0007669"/>
    <property type="project" value="UniProtKB-EC"/>
</dbReference>
<accession>A0A966HQI7</accession>
<evidence type="ECO:0000256" key="12">
    <source>
        <dbReference type="SAM" id="Coils"/>
    </source>
</evidence>
<comment type="caution">
    <text evidence="14">The sequence shown here is derived from an EMBL/GenBank/DDBJ whole genome shotgun (WGS) entry which is preliminary data.</text>
</comment>
<name>A0A966HQI7_9PROT</name>
<keyword evidence="8" id="KW-0694">RNA-binding</keyword>
<dbReference type="GO" id="GO:0006412">
    <property type="term" value="P:translation"/>
    <property type="evidence" value="ECO:0007669"/>
    <property type="project" value="UniProtKB-KW"/>
</dbReference>
<dbReference type="FunFam" id="3.10.310.40:FF:000001">
    <property type="entry name" value="Alanine--tRNA ligase"/>
    <property type="match status" value="1"/>
</dbReference>
<dbReference type="AlphaFoldDB" id="A0A966HQI7"/>
<dbReference type="InterPro" id="IPR003156">
    <property type="entry name" value="DHHA1_dom"/>
</dbReference>
<evidence type="ECO:0000256" key="3">
    <source>
        <dbReference type="ARBA" id="ARBA00017959"/>
    </source>
</evidence>
<organism evidence="14 15">
    <name type="scientific">Candidatus Fonsibacter lacus</name>
    <dbReference type="NCBI Taxonomy" id="2576439"/>
    <lineage>
        <taxon>Bacteria</taxon>
        <taxon>Pseudomonadati</taxon>
        <taxon>Pseudomonadota</taxon>
        <taxon>Alphaproteobacteria</taxon>
        <taxon>Candidatus Pelagibacterales</taxon>
        <taxon>Candidatus Pelagibacterales incertae sedis</taxon>
        <taxon>Candidatus Fonsibacter</taxon>
    </lineage>
</organism>
<dbReference type="GO" id="GO:0005524">
    <property type="term" value="F:ATP binding"/>
    <property type="evidence" value="ECO:0007669"/>
    <property type="project" value="UniProtKB-KW"/>
</dbReference>
<keyword evidence="4" id="KW-0820">tRNA-binding</keyword>
<keyword evidence="10" id="KW-0030">Aminoacyl-tRNA synthetase</keyword>
<comment type="similarity">
    <text evidence="1">Belongs to the class-II aminoacyl-tRNA synthetase family.</text>
</comment>
<feature type="domain" description="DHHA1" evidence="13">
    <location>
        <begin position="106"/>
        <end position="200"/>
    </location>
</feature>
<evidence type="ECO:0000256" key="5">
    <source>
        <dbReference type="ARBA" id="ARBA00022598"/>
    </source>
</evidence>
<dbReference type="Proteomes" id="UP000699985">
    <property type="component" value="Unassembled WGS sequence"/>
</dbReference>
<dbReference type="Pfam" id="PF02272">
    <property type="entry name" value="DHHA1"/>
    <property type="match status" value="1"/>
</dbReference>
<feature type="coiled-coil region" evidence="12">
    <location>
        <begin position="26"/>
        <end position="60"/>
    </location>
</feature>
<keyword evidence="7" id="KW-0067">ATP-binding</keyword>
<evidence type="ECO:0000256" key="11">
    <source>
        <dbReference type="ARBA" id="ARBA00032577"/>
    </source>
</evidence>
<gene>
    <name evidence="14" type="ORF">EBX29_01600</name>
</gene>
<evidence type="ECO:0000313" key="14">
    <source>
        <dbReference type="EMBL" id="NCU50456.1"/>
    </source>
</evidence>
<protein>
    <recommendedName>
        <fullName evidence="3">Alanine--tRNA ligase</fullName>
        <ecNumber evidence="2">6.1.1.7</ecNumber>
    </recommendedName>
    <alternativeName>
        <fullName evidence="11">Alanyl-tRNA synthetase</fullName>
    </alternativeName>
</protein>
<evidence type="ECO:0000256" key="1">
    <source>
        <dbReference type="ARBA" id="ARBA00008226"/>
    </source>
</evidence>
<dbReference type="GO" id="GO:0000049">
    <property type="term" value="F:tRNA binding"/>
    <property type="evidence" value="ECO:0007669"/>
    <property type="project" value="UniProtKB-KW"/>
</dbReference>
<dbReference type="EMBL" id="RGMI01000048">
    <property type="protein sequence ID" value="NCU50456.1"/>
    <property type="molecule type" value="Genomic_DNA"/>
</dbReference>
<evidence type="ECO:0000256" key="7">
    <source>
        <dbReference type="ARBA" id="ARBA00022840"/>
    </source>
</evidence>
<evidence type="ECO:0000256" key="4">
    <source>
        <dbReference type="ARBA" id="ARBA00022555"/>
    </source>
</evidence>
<proteinExistence type="inferred from homology"/>
<feature type="non-terminal residue" evidence="14">
    <location>
        <position position="1"/>
    </location>
</feature>
<evidence type="ECO:0000256" key="2">
    <source>
        <dbReference type="ARBA" id="ARBA00013168"/>
    </source>
</evidence>
<keyword evidence="9" id="KW-0648">Protein biosynthesis</keyword>
<dbReference type="Gene3D" id="3.10.310.40">
    <property type="match status" value="1"/>
</dbReference>
<sequence>SSSFVLFFRYSVNWDTQLTEYLKNRTNELDEINKNKISQINELEKKIKDLGGNINQIKEEDFSARTIILKRALEDLEVKNILLNKSKNIIKDVIHNKINIRFQKLLDYPVKRIQNFIEDQKKQINNKIIILYSVNEGKVTVAVGITNDLADKYDASKLAKEIGVILGGKGGGGRKDFAQASGGSDSSKIDSSFDEILKKIN</sequence>
<evidence type="ECO:0000256" key="8">
    <source>
        <dbReference type="ARBA" id="ARBA00022884"/>
    </source>
</evidence>
<evidence type="ECO:0000256" key="9">
    <source>
        <dbReference type="ARBA" id="ARBA00022917"/>
    </source>
</evidence>
<reference evidence="14" key="1">
    <citation type="submission" date="2018-10" db="EMBL/GenBank/DDBJ databases">
        <title>Iterative Subtractive Binning of Freshwater Chronoseries Metagenomes Recovers Nearly Complete Genomes from over Four Hundred Novel Species.</title>
        <authorList>
            <person name="Rodriguez-R L.M."/>
            <person name="Tsementzi D."/>
            <person name="Luo C."/>
            <person name="Konstantinidis K.T."/>
        </authorList>
    </citation>
    <scope>NUCLEOTIDE SEQUENCE</scope>
    <source>
        <strain evidence="14">WB8_1A_003</strain>
    </source>
</reference>
<keyword evidence="12" id="KW-0175">Coiled coil</keyword>
<dbReference type="EC" id="6.1.1.7" evidence="2"/>
<keyword evidence="6" id="KW-0547">Nucleotide-binding</keyword>
<evidence type="ECO:0000256" key="6">
    <source>
        <dbReference type="ARBA" id="ARBA00022741"/>
    </source>
</evidence>
<evidence type="ECO:0000256" key="10">
    <source>
        <dbReference type="ARBA" id="ARBA00023146"/>
    </source>
</evidence>
<evidence type="ECO:0000259" key="13">
    <source>
        <dbReference type="Pfam" id="PF02272"/>
    </source>
</evidence>
<evidence type="ECO:0000313" key="15">
    <source>
        <dbReference type="Proteomes" id="UP000699985"/>
    </source>
</evidence>